<feature type="domain" description="Ribosomal RNA small subunit methyltransferase E methyltransferase" evidence="13">
    <location>
        <begin position="79"/>
        <end position="245"/>
    </location>
</feature>
<keyword evidence="6 12" id="KW-0698">rRNA processing</keyword>
<keyword evidence="5 12" id="KW-0963">Cytoplasm</keyword>
<dbReference type="GO" id="GO:0070475">
    <property type="term" value="P:rRNA base methylation"/>
    <property type="evidence" value="ECO:0007669"/>
    <property type="project" value="TreeGrafter"/>
</dbReference>
<accession>A0A7J5BSH7</accession>
<comment type="function">
    <text evidence="10 12">Specifically methylates the N3 position of the uracil ring of uridine 1498 (m3U1498) in 16S rRNA. Acts on the fully assembled 30S ribosomal subunit.</text>
</comment>
<keyword evidence="8 12" id="KW-0808">Transferase</keyword>
<evidence type="ECO:0000256" key="4">
    <source>
        <dbReference type="ARBA" id="ARBA00013673"/>
    </source>
</evidence>
<evidence type="ECO:0000259" key="13">
    <source>
        <dbReference type="Pfam" id="PF04452"/>
    </source>
</evidence>
<dbReference type="SUPFAM" id="SSF75217">
    <property type="entry name" value="alpha/beta knot"/>
    <property type="match status" value="1"/>
</dbReference>
<dbReference type="Pfam" id="PF20260">
    <property type="entry name" value="PUA_4"/>
    <property type="match status" value="1"/>
</dbReference>
<dbReference type="InterPro" id="IPR029026">
    <property type="entry name" value="tRNA_m1G_MTases_N"/>
</dbReference>
<dbReference type="NCBIfam" id="TIGR00046">
    <property type="entry name" value="RsmE family RNA methyltransferase"/>
    <property type="match status" value="1"/>
</dbReference>
<dbReference type="Gene3D" id="2.40.240.20">
    <property type="entry name" value="Hypothetical PUA domain-like, domain 1"/>
    <property type="match status" value="1"/>
</dbReference>
<evidence type="ECO:0000259" key="14">
    <source>
        <dbReference type="Pfam" id="PF20260"/>
    </source>
</evidence>
<comment type="caution">
    <text evidence="15">The sequence shown here is derived from an EMBL/GenBank/DDBJ whole genome shotgun (WGS) entry which is preliminary data.</text>
</comment>
<comment type="similarity">
    <text evidence="2 12">Belongs to the RNA methyltransferase RsmE family.</text>
</comment>
<name>A0A7J5BSH7_9MICO</name>
<dbReference type="InterPro" id="IPR015947">
    <property type="entry name" value="PUA-like_sf"/>
</dbReference>
<evidence type="ECO:0000313" key="16">
    <source>
        <dbReference type="Proteomes" id="UP000467240"/>
    </source>
</evidence>
<feature type="domain" description="Ribosomal RNA small subunit methyltransferase E PUA-like" evidence="14">
    <location>
        <begin position="22"/>
        <end position="68"/>
    </location>
</feature>
<dbReference type="SUPFAM" id="SSF88697">
    <property type="entry name" value="PUA domain-like"/>
    <property type="match status" value="1"/>
</dbReference>
<dbReference type="GO" id="GO:0005737">
    <property type="term" value="C:cytoplasm"/>
    <property type="evidence" value="ECO:0007669"/>
    <property type="project" value="UniProtKB-SubCell"/>
</dbReference>
<proteinExistence type="inferred from homology"/>
<evidence type="ECO:0000256" key="1">
    <source>
        <dbReference type="ARBA" id="ARBA00004496"/>
    </source>
</evidence>
<evidence type="ECO:0000256" key="2">
    <source>
        <dbReference type="ARBA" id="ARBA00005528"/>
    </source>
</evidence>
<evidence type="ECO:0000256" key="8">
    <source>
        <dbReference type="ARBA" id="ARBA00022679"/>
    </source>
</evidence>
<comment type="subcellular location">
    <subcellularLocation>
        <location evidence="1 12">Cytoplasm</location>
    </subcellularLocation>
</comment>
<dbReference type="EMBL" id="WBJZ01000009">
    <property type="protein sequence ID" value="KAB1657270.1"/>
    <property type="molecule type" value="Genomic_DNA"/>
</dbReference>
<evidence type="ECO:0000256" key="3">
    <source>
        <dbReference type="ARBA" id="ARBA00012328"/>
    </source>
</evidence>
<evidence type="ECO:0000256" key="11">
    <source>
        <dbReference type="ARBA" id="ARBA00047944"/>
    </source>
</evidence>
<dbReference type="Pfam" id="PF04452">
    <property type="entry name" value="Methyltrans_RNA"/>
    <property type="match status" value="1"/>
</dbReference>
<dbReference type="AlphaFoldDB" id="A0A7J5BSH7"/>
<evidence type="ECO:0000256" key="9">
    <source>
        <dbReference type="ARBA" id="ARBA00022691"/>
    </source>
</evidence>
<evidence type="ECO:0000256" key="5">
    <source>
        <dbReference type="ARBA" id="ARBA00022490"/>
    </source>
</evidence>
<organism evidence="15 16">
    <name type="scientific">Pseudoclavibacter chungangensis</name>
    <dbReference type="NCBI Taxonomy" id="587635"/>
    <lineage>
        <taxon>Bacteria</taxon>
        <taxon>Bacillati</taxon>
        <taxon>Actinomycetota</taxon>
        <taxon>Actinomycetes</taxon>
        <taxon>Micrococcales</taxon>
        <taxon>Microbacteriaceae</taxon>
        <taxon>Pseudoclavibacter</taxon>
    </lineage>
</organism>
<dbReference type="CDD" id="cd18084">
    <property type="entry name" value="RsmE-like"/>
    <property type="match status" value="1"/>
</dbReference>
<dbReference type="InterPro" id="IPR006700">
    <property type="entry name" value="RsmE"/>
</dbReference>
<evidence type="ECO:0000313" key="15">
    <source>
        <dbReference type="EMBL" id="KAB1657270.1"/>
    </source>
</evidence>
<evidence type="ECO:0000256" key="10">
    <source>
        <dbReference type="ARBA" id="ARBA00025699"/>
    </source>
</evidence>
<gene>
    <name evidence="15" type="ORF">F8O01_08475</name>
</gene>
<dbReference type="InterPro" id="IPR029028">
    <property type="entry name" value="Alpha/beta_knot_MTases"/>
</dbReference>
<sequence>MAWLYVADDLDAALGVGDRASLTGEEARHAASVARVRVGERITISDGRGLGVSGPVAAADRDRVTITVETIVRDEPARRTLRLVQALAKGGRDELAIQSATELGVDEIVPWQAARSVSRWDAAKRGKALARWRGIVREAAKQSIRLTIPTVLEPVDTAHLADDCADERADDLVLVLVPGADRELPAVLAESTAREARRLTLVVGPEGGIDEREVSALVGAGAVPVSLGSRVLRTSTAGAAALAVVWGVRRLLDGIDPGPGASGTGRIDA</sequence>
<dbReference type="PANTHER" id="PTHR30027">
    <property type="entry name" value="RIBOSOMAL RNA SMALL SUBUNIT METHYLTRANSFERASE E"/>
    <property type="match status" value="1"/>
</dbReference>
<keyword evidence="7 12" id="KW-0489">Methyltransferase</keyword>
<dbReference type="RefSeq" id="WP_158040436.1">
    <property type="nucleotide sequence ID" value="NZ_JACCFV010000001.1"/>
</dbReference>
<evidence type="ECO:0000256" key="6">
    <source>
        <dbReference type="ARBA" id="ARBA00022552"/>
    </source>
</evidence>
<protein>
    <recommendedName>
        <fullName evidence="4 12">Ribosomal RNA small subunit methyltransferase E</fullName>
        <ecNumber evidence="3 12">2.1.1.193</ecNumber>
    </recommendedName>
</protein>
<comment type="catalytic activity">
    <reaction evidence="11 12">
        <text>uridine(1498) in 16S rRNA + S-adenosyl-L-methionine = N(3)-methyluridine(1498) in 16S rRNA + S-adenosyl-L-homocysteine + H(+)</text>
        <dbReference type="Rhea" id="RHEA:42920"/>
        <dbReference type="Rhea" id="RHEA-COMP:10283"/>
        <dbReference type="Rhea" id="RHEA-COMP:10284"/>
        <dbReference type="ChEBI" id="CHEBI:15378"/>
        <dbReference type="ChEBI" id="CHEBI:57856"/>
        <dbReference type="ChEBI" id="CHEBI:59789"/>
        <dbReference type="ChEBI" id="CHEBI:65315"/>
        <dbReference type="ChEBI" id="CHEBI:74502"/>
        <dbReference type="EC" id="2.1.1.193"/>
    </reaction>
</comment>
<dbReference type="PIRSF" id="PIRSF015601">
    <property type="entry name" value="MTase_slr0722"/>
    <property type="match status" value="1"/>
</dbReference>
<dbReference type="PANTHER" id="PTHR30027:SF3">
    <property type="entry name" value="16S RRNA (URACIL(1498)-N(3))-METHYLTRANSFERASE"/>
    <property type="match status" value="1"/>
</dbReference>
<dbReference type="InterPro" id="IPR046886">
    <property type="entry name" value="RsmE_MTase_dom"/>
</dbReference>
<dbReference type="InterPro" id="IPR046887">
    <property type="entry name" value="RsmE_PUA-like"/>
</dbReference>
<keyword evidence="16" id="KW-1185">Reference proteome</keyword>
<dbReference type="Gene3D" id="3.40.1280.10">
    <property type="match status" value="1"/>
</dbReference>
<dbReference type="NCBIfam" id="NF008693">
    <property type="entry name" value="PRK11713.2-3"/>
    <property type="match status" value="1"/>
</dbReference>
<keyword evidence="9 12" id="KW-0949">S-adenosyl-L-methionine</keyword>
<reference evidence="15 16" key="1">
    <citation type="submission" date="2019-09" db="EMBL/GenBank/DDBJ databases">
        <title>Phylogeny of genus Pseudoclavibacter and closely related genus.</title>
        <authorList>
            <person name="Li Y."/>
        </authorList>
    </citation>
    <scope>NUCLEOTIDE SEQUENCE [LARGE SCALE GENOMIC DNA]</scope>
    <source>
        <strain evidence="15 16">DSM 23821</strain>
    </source>
</reference>
<dbReference type="OrthoDB" id="9808126at2"/>
<dbReference type="Proteomes" id="UP000467240">
    <property type="component" value="Unassembled WGS sequence"/>
</dbReference>
<evidence type="ECO:0000256" key="7">
    <source>
        <dbReference type="ARBA" id="ARBA00022603"/>
    </source>
</evidence>
<dbReference type="GO" id="GO:0070042">
    <property type="term" value="F:rRNA (uridine-N3-)-methyltransferase activity"/>
    <property type="evidence" value="ECO:0007669"/>
    <property type="project" value="TreeGrafter"/>
</dbReference>
<dbReference type="EC" id="2.1.1.193" evidence="3 12"/>
<evidence type="ECO:0000256" key="12">
    <source>
        <dbReference type="PIRNR" id="PIRNR015601"/>
    </source>
</evidence>